<protein>
    <recommendedName>
        <fullName evidence="4">Cuticle protein</fullName>
    </recommendedName>
</protein>
<dbReference type="Pfam" id="PF15955">
    <property type="entry name" value="Cuticle_4"/>
    <property type="match status" value="1"/>
</dbReference>
<accession>A0ABQ9JFW1</accession>
<keyword evidence="1" id="KW-0812">Transmembrane</keyword>
<reference evidence="2" key="1">
    <citation type="journal article" date="2023" name="Insect Mol. Biol.">
        <title>Genome sequencing provides insights into the evolution of gene families encoding plant cell wall-degrading enzymes in longhorned beetles.</title>
        <authorList>
            <person name="Shin N.R."/>
            <person name="Okamura Y."/>
            <person name="Kirsch R."/>
            <person name="Pauchet Y."/>
        </authorList>
    </citation>
    <scope>NUCLEOTIDE SEQUENCE</scope>
    <source>
        <strain evidence="2">MMC_N1</strain>
    </source>
</reference>
<dbReference type="InterPro" id="IPR031874">
    <property type="entry name" value="Cuticle_Acp1"/>
</dbReference>
<organism evidence="2 3">
    <name type="scientific">Molorchus minor</name>
    <dbReference type="NCBI Taxonomy" id="1323400"/>
    <lineage>
        <taxon>Eukaryota</taxon>
        <taxon>Metazoa</taxon>
        <taxon>Ecdysozoa</taxon>
        <taxon>Arthropoda</taxon>
        <taxon>Hexapoda</taxon>
        <taxon>Insecta</taxon>
        <taxon>Pterygota</taxon>
        <taxon>Neoptera</taxon>
        <taxon>Endopterygota</taxon>
        <taxon>Coleoptera</taxon>
        <taxon>Polyphaga</taxon>
        <taxon>Cucujiformia</taxon>
        <taxon>Chrysomeloidea</taxon>
        <taxon>Cerambycidae</taxon>
        <taxon>Lamiinae</taxon>
        <taxon>Monochamini</taxon>
        <taxon>Molorchus</taxon>
    </lineage>
</organism>
<keyword evidence="3" id="KW-1185">Reference proteome</keyword>
<feature type="transmembrane region" description="Helical" evidence="1">
    <location>
        <begin position="37"/>
        <end position="59"/>
    </location>
</feature>
<gene>
    <name evidence="2" type="ORF">NQ317_009064</name>
</gene>
<feature type="transmembrane region" description="Helical" evidence="1">
    <location>
        <begin position="65"/>
        <end position="85"/>
    </location>
</feature>
<dbReference type="Proteomes" id="UP001162164">
    <property type="component" value="Unassembled WGS sequence"/>
</dbReference>
<keyword evidence="1" id="KW-1133">Transmembrane helix</keyword>
<evidence type="ECO:0008006" key="4">
    <source>
        <dbReference type="Google" id="ProtNLM"/>
    </source>
</evidence>
<evidence type="ECO:0000256" key="1">
    <source>
        <dbReference type="SAM" id="Phobius"/>
    </source>
</evidence>
<evidence type="ECO:0000313" key="3">
    <source>
        <dbReference type="Proteomes" id="UP001162164"/>
    </source>
</evidence>
<comment type="caution">
    <text evidence="2">The sequence shown here is derived from an EMBL/GenBank/DDBJ whole genome shotgun (WGS) entry which is preliminary data.</text>
</comment>
<dbReference type="EMBL" id="JAPWTJ010000673">
    <property type="protein sequence ID" value="KAJ8976430.1"/>
    <property type="molecule type" value="Genomic_DNA"/>
</dbReference>
<evidence type="ECO:0000313" key="2">
    <source>
        <dbReference type="EMBL" id="KAJ8976430.1"/>
    </source>
</evidence>
<name>A0ABQ9JFW1_9CUCU</name>
<keyword evidence="1" id="KW-0472">Membrane</keyword>
<sequence length="122" mass="12734">MYAAQTEVFGDDINKYQEKIKIIPTTIYLQDKTNVKVIIFALFAFVAVASAGVVLPSAYSLGLASPYAALPLTYAAAPLAVAPAIQSGYVAATRGSVHTAPLPEGPFAFSHHINTAPAPGTL</sequence>
<proteinExistence type="predicted"/>